<evidence type="ECO:0000259" key="4">
    <source>
        <dbReference type="SMART" id="SM00385"/>
    </source>
</evidence>
<dbReference type="InterPro" id="IPR013150">
    <property type="entry name" value="TFIIB_cyclin"/>
</dbReference>
<dbReference type="PRINTS" id="PR00685">
    <property type="entry name" value="TIFACTORIIB"/>
</dbReference>
<dbReference type="InterPro" id="IPR000812">
    <property type="entry name" value="TFIIB"/>
</dbReference>
<dbReference type="EMBL" id="KF900367">
    <property type="protein sequence ID" value="AIE92495.1"/>
    <property type="molecule type" value="Genomic_DNA"/>
</dbReference>
<keyword evidence="5" id="KW-0648">Protein biosynthesis</keyword>
<sequence>MTEISRHSRYSRKEISRTYQVMVKALKMHSMPPLPEDYLPRICSKLELSPKVEGAARDLLRAAQDVPLTNSVPISLAAAAVYIASIVNNERRKQKDVARAADLTEVTIRSRYKEMAQFLNIDIHI</sequence>
<dbReference type="GO" id="GO:0003743">
    <property type="term" value="F:translation initiation factor activity"/>
    <property type="evidence" value="ECO:0007669"/>
    <property type="project" value="UniProtKB-KW"/>
</dbReference>
<evidence type="ECO:0000256" key="2">
    <source>
        <dbReference type="ARBA" id="ARBA00023015"/>
    </source>
</evidence>
<organism evidence="5">
    <name type="scientific">uncultured marine group II/III euryarchaeote AD1000_23_H03</name>
    <dbReference type="NCBI Taxonomy" id="1457740"/>
    <lineage>
        <taxon>Archaea</taxon>
        <taxon>Methanobacteriati</taxon>
        <taxon>Methanobacteriota</taxon>
        <taxon>environmental samples</taxon>
    </lineage>
</organism>
<dbReference type="Gene3D" id="1.10.472.10">
    <property type="entry name" value="Cyclin-like"/>
    <property type="match status" value="1"/>
</dbReference>
<proteinExistence type="predicted"/>
<dbReference type="PANTHER" id="PTHR11618:SF13">
    <property type="entry name" value="TRANSCRIPTION INITIATION FACTOR IIB"/>
    <property type="match status" value="1"/>
</dbReference>
<keyword evidence="3" id="KW-0804">Transcription</keyword>
<dbReference type="CDD" id="cd20550">
    <property type="entry name" value="CYCLIN_TFIIB_archaea_like_rpt2"/>
    <property type="match status" value="1"/>
</dbReference>
<evidence type="ECO:0000313" key="5">
    <source>
        <dbReference type="EMBL" id="AIE92495.1"/>
    </source>
</evidence>
<gene>
    <name evidence="5" type="primary">GTF2B</name>
    <name evidence="5" type="synonym">SUA7</name>
    <name evidence="5" type="synonym">tfb</name>
    <name evidence="5" type="synonym">TFIIB</name>
</gene>
<keyword evidence="5" id="KW-0396">Initiation factor</keyword>
<dbReference type="GO" id="GO:0017025">
    <property type="term" value="F:TBP-class protein binding"/>
    <property type="evidence" value="ECO:0007669"/>
    <property type="project" value="InterPro"/>
</dbReference>
<dbReference type="SMART" id="SM00385">
    <property type="entry name" value="CYCLIN"/>
    <property type="match status" value="1"/>
</dbReference>
<protein>
    <submittedName>
        <fullName evidence="5">Transcription initiation factor IIB (TFIIB, GTF2B, SUA7, tfb)</fullName>
    </submittedName>
</protein>
<feature type="domain" description="Cyclin-like" evidence="4">
    <location>
        <begin position="37"/>
        <end position="117"/>
    </location>
</feature>
<keyword evidence="1" id="KW-0677">Repeat</keyword>
<accession>A0A075FLU1</accession>
<dbReference type="Pfam" id="PF00382">
    <property type="entry name" value="TFIIB"/>
    <property type="match status" value="1"/>
</dbReference>
<dbReference type="PANTHER" id="PTHR11618">
    <property type="entry name" value="TRANSCRIPTION INITIATION FACTOR IIB-RELATED"/>
    <property type="match status" value="1"/>
</dbReference>
<dbReference type="InterPro" id="IPR013763">
    <property type="entry name" value="Cyclin-like_dom"/>
</dbReference>
<keyword evidence="2" id="KW-0805">Transcription regulation</keyword>
<name>A0A075FLU1_9EURY</name>
<reference evidence="5" key="1">
    <citation type="journal article" date="2014" name="Genome Biol. Evol.">
        <title>Pangenome evidence for extensive interdomain horizontal transfer affecting lineage core and shell genes in uncultured planktonic thaumarchaeota and euryarchaeota.</title>
        <authorList>
            <person name="Deschamps P."/>
            <person name="Zivanovic Y."/>
            <person name="Moreira D."/>
            <person name="Rodriguez-Valera F."/>
            <person name="Lopez-Garcia P."/>
        </authorList>
    </citation>
    <scope>NUCLEOTIDE SEQUENCE</scope>
</reference>
<dbReference type="GO" id="GO:0097550">
    <property type="term" value="C:transcription preinitiation complex"/>
    <property type="evidence" value="ECO:0007669"/>
    <property type="project" value="TreeGrafter"/>
</dbReference>
<dbReference type="InterPro" id="IPR036915">
    <property type="entry name" value="Cyclin-like_sf"/>
</dbReference>
<dbReference type="AlphaFoldDB" id="A0A075FLU1"/>
<dbReference type="GO" id="GO:0070897">
    <property type="term" value="P:transcription preinitiation complex assembly"/>
    <property type="evidence" value="ECO:0007669"/>
    <property type="project" value="InterPro"/>
</dbReference>
<evidence type="ECO:0000256" key="1">
    <source>
        <dbReference type="ARBA" id="ARBA00022737"/>
    </source>
</evidence>
<evidence type="ECO:0000256" key="3">
    <source>
        <dbReference type="ARBA" id="ARBA00023163"/>
    </source>
</evidence>
<dbReference type="SUPFAM" id="SSF47954">
    <property type="entry name" value="Cyclin-like"/>
    <property type="match status" value="1"/>
</dbReference>